<protein>
    <recommendedName>
        <fullName evidence="3">Peptidase C-terminal archaeal/bacterial domain-containing protein</fullName>
    </recommendedName>
</protein>
<dbReference type="AlphaFoldDB" id="A0A7X5BRM7"/>
<gene>
    <name evidence="4" type="ORF">GTZ93_15435</name>
</gene>
<proteinExistence type="predicted"/>
<accession>A0A7X5BRM7</accession>
<evidence type="ECO:0000256" key="2">
    <source>
        <dbReference type="SAM" id="SignalP"/>
    </source>
</evidence>
<dbReference type="Proteomes" id="UP000537825">
    <property type="component" value="Unassembled WGS sequence"/>
</dbReference>
<feature type="domain" description="Peptidase C-terminal archaeal/bacterial" evidence="3">
    <location>
        <begin position="429"/>
        <end position="497"/>
    </location>
</feature>
<reference evidence="4 5" key="1">
    <citation type="submission" date="2020-01" db="EMBL/GenBank/DDBJ databases">
        <title>The draft genome sequence of Corallococcus exiguus DSM 14696.</title>
        <authorList>
            <person name="Zhang X."/>
            <person name="Zhu H."/>
        </authorList>
    </citation>
    <scope>NUCLEOTIDE SEQUENCE [LARGE SCALE GENOMIC DNA]</scope>
    <source>
        <strain evidence="4 5">DSM 14696</strain>
    </source>
</reference>
<name>A0A7X5BRM7_9BACT</name>
<feature type="domain" description="Peptidase C-terminal archaeal/bacterial" evidence="3">
    <location>
        <begin position="316"/>
        <end position="383"/>
    </location>
</feature>
<dbReference type="PROSITE" id="PS51257">
    <property type="entry name" value="PROKAR_LIPOPROTEIN"/>
    <property type="match status" value="1"/>
</dbReference>
<evidence type="ECO:0000259" key="3">
    <source>
        <dbReference type="Pfam" id="PF04151"/>
    </source>
</evidence>
<comment type="caution">
    <text evidence="4">The sequence shown here is derived from an EMBL/GenBank/DDBJ whole genome shotgun (WGS) entry which is preliminary data.</text>
</comment>
<feature type="chain" id="PRO_5030870715" description="Peptidase C-terminal archaeal/bacterial domain-containing protein" evidence="2">
    <location>
        <begin position="23"/>
        <end position="511"/>
    </location>
</feature>
<evidence type="ECO:0000256" key="1">
    <source>
        <dbReference type="SAM" id="MobiDB-lite"/>
    </source>
</evidence>
<feature type="domain" description="Peptidase C-terminal archaeal/bacterial" evidence="3">
    <location>
        <begin position="87"/>
        <end position="154"/>
    </location>
</feature>
<organism evidence="4 5">
    <name type="scientific">Corallococcus exiguus</name>
    <dbReference type="NCBI Taxonomy" id="83462"/>
    <lineage>
        <taxon>Bacteria</taxon>
        <taxon>Pseudomonadati</taxon>
        <taxon>Myxococcota</taxon>
        <taxon>Myxococcia</taxon>
        <taxon>Myxococcales</taxon>
        <taxon>Cystobacterineae</taxon>
        <taxon>Myxococcaceae</taxon>
        <taxon>Corallococcus</taxon>
    </lineage>
</organism>
<feature type="region of interest" description="Disordered" evidence="1">
    <location>
        <begin position="27"/>
        <end position="52"/>
    </location>
</feature>
<keyword evidence="5" id="KW-1185">Reference proteome</keyword>
<dbReference type="InterPro" id="IPR007280">
    <property type="entry name" value="Peptidase_C_arc/bac"/>
</dbReference>
<dbReference type="EMBL" id="JAAAPK010000003">
    <property type="protein sequence ID" value="NBC41220.1"/>
    <property type="molecule type" value="Genomic_DNA"/>
</dbReference>
<keyword evidence="2" id="KW-0732">Signal</keyword>
<dbReference type="Gene3D" id="2.60.120.380">
    <property type="match status" value="4"/>
</dbReference>
<feature type="domain" description="Peptidase C-terminal archaeal/bacterial" evidence="3">
    <location>
        <begin position="200"/>
        <end position="268"/>
    </location>
</feature>
<dbReference type="Pfam" id="PF04151">
    <property type="entry name" value="PPC"/>
    <property type="match status" value="4"/>
</dbReference>
<evidence type="ECO:0000313" key="5">
    <source>
        <dbReference type="Proteomes" id="UP000537825"/>
    </source>
</evidence>
<sequence length="511" mass="52405">MKHIGLKSLAAVWLTCALTGCGAEMEQGAETELENPTEAAEQAPVLEKGPPPEERVQALAGCTSSIALTPNVTVTGISANAGEYSCTYTLYVASANSNLTFSTSGGSGDVDLYVKYGSEPTTGSSTCSSAGSSSTESCSITGAQVGTYYVKLYGYSAFSGATLKATSTPSGQTGCTSSTTLTKDVTLTGIGANTGDWSCIYKLYVPTGATKVTFNTSGGSGNADLFVRRDASPTESVYDCKSGSLYSNSETCSVNVTSPGTYWARLYGTGSFSNVSITGTYTLSEGQPGCTSTSPLNNNTTTYGLSAPPGGFSCDYTLTIPSGASSVTFSTTSGSGGTAFLYAKLGSAPTLSSYDCVANTSSSNNQTCTVSNPAAGIWHVRVYNASSSGTLTNASLRGAYVTGGTGNPGTGTLSNNVPVTGLSGAKDSYRYWTLTVPAGKSSLLVQTMFGTGDADLYVRQGSKPEDYVYDCRPLTGGNTESCLISNPVAGVYHVMIKGYTDYAGLTLQASY</sequence>
<feature type="signal peptide" evidence="2">
    <location>
        <begin position="1"/>
        <end position="22"/>
    </location>
</feature>
<evidence type="ECO:0000313" key="4">
    <source>
        <dbReference type="EMBL" id="NBC41220.1"/>
    </source>
</evidence>
<dbReference type="RefSeq" id="WP_161662837.1">
    <property type="nucleotide sequence ID" value="NZ_CBCSLE010000136.1"/>
</dbReference>